<dbReference type="STRING" id="42253.NITMOv2_3343"/>
<dbReference type="PROSITE" id="PS51192">
    <property type="entry name" value="HELICASE_ATP_BIND_1"/>
    <property type="match status" value="1"/>
</dbReference>
<dbReference type="InterPro" id="IPR027417">
    <property type="entry name" value="P-loop_NTPase"/>
</dbReference>
<keyword evidence="5" id="KW-1185">Reference proteome</keyword>
<dbReference type="InterPro" id="IPR001650">
    <property type="entry name" value="Helicase_C-like"/>
</dbReference>
<dbReference type="InterPro" id="IPR000330">
    <property type="entry name" value="SNF2_N"/>
</dbReference>
<dbReference type="Proteomes" id="UP000069205">
    <property type="component" value="Chromosome"/>
</dbReference>
<keyword evidence="4" id="KW-0347">Helicase</keyword>
<keyword evidence="4" id="KW-0547">Nucleotide-binding</keyword>
<dbReference type="GO" id="GO:0003677">
    <property type="term" value="F:DNA binding"/>
    <property type="evidence" value="ECO:0007669"/>
    <property type="project" value="InterPro"/>
</dbReference>
<dbReference type="PATRIC" id="fig|42253.5.peg.3297"/>
<dbReference type="Pfam" id="PF00176">
    <property type="entry name" value="SNF2-rel_dom"/>
    <property type="match status" value="1"/>
</dbReference>
<dbReference type="InterPro" id="IPR011335">
    <property type="entry name" value="Restrct_endonuc-II-like"/>
</dbReference>
<dbReference type="AlphaFoldDB" id="A0A0K2GFK9"/>
<dbReference type="InterPro" id="IPR038718">
    <property type="entry name" value="SNF2-like_sf"/>
</dbReference>
<dbReference type="SMART" id="SM00490">
    <property type="entry name" value="HELICc"/>
    <property type="match status" value="1"/>
</dbReference>
<dbReference type="GO" id="GO:0009307">
    <property type="term" value="P:DNA restriction-modification system"/>
    <property type="evidence" value="ECO:0007669"/>
    <property type="project" value="InterPro"/>
</dbReference>
<dbReference type="Gene3D" id="3.40.1350.10">
    <property type="match status" value="1"/>
</dbReference>
<gene>
    <name evidence="4" type="ORF">NITMOv2_3343</name>
</gene>
<evidence type="ECO:0000313" key="5">
    <source>
        <dbReference type="Proteomes" id="UP000069205"/>
    </source>
</evidence>
<dbReference type="GO" id="GO:0004519">
    <property type="term" value="F:endonuclease activity"/>
    <property type="evidence" value="ECO:0007669"/>
    <property type="project" value="InterPro"/>
</dbReference>
<dbReference type="Gene3D" id="3.40.50.10810">
    <property type="entry name" value="Tandem AAA-ATPase domain"/>
    <property type="match status" value="1"/>
</dbReference>
<dbReference type="Pfam" id="PF00271">
    <property type="entry name" value="Helicase_C"/>
    <property type="match status" value="1"/>
</dbReference>
<name>A0A0K2GFK9_NITMO</name>
<dbReference type="KEGG" id="nmv:NITMOv2_3343"/>
<dbReference type="InterPro" id="IPR011856">
    <property type="entry name" value="tRNA_endonuc-like_dom_sf"/>
</dbReference>
<dbReference type="Gene3D" id="3.40.50.300">
    <property type="entry name" value="P-loop containing nucleotide triphosphate hydrolases"/>
    <property type="match status" value="1"/>
</dbReference>
<dbReference type="InterPro" id="IPR014001">
    <property type="entry name" value="Helicase_ATP-bd"/>
</dbReference>
<dbReference type="RefSeq" id="WP_053380697.1">
    <property type="nucleotide sequence ID" value="NZ_CP011801.1"/>
</dbReference>
<dbReference type="SUPFAM" id="SSF52980">
    <property type="entry name" value="Restriction endonuclease-like"/>
    <property type="match status" value="1"/>
</dbReference>
<dbReference type="SUPFAM" id="SSF52540">
    <property type="entry name" value="P-loop containing nucleoside triphosphate hydrolases"/>
    <property type="match status" value="2"/>
</dbReference>
<dbReference type="EMBL" id="CP011801">
    <property type="protein sequence ID" value="ALA59736.1"/>
    <property type="molecule type" value="Genomic_DNA"/>
</dbReference>
<dbReference type="GO" id="GO:0005524">
    <property type="term" value="F:ATP binding"/>
    <property type="evidence" value="ECO:0007669"/>
    <property type="project" value="InterPro"/>
</dbReference>
<organism evidence="4 5">
    <name type="scientific">Nitrospira moscoviensis</name>
    <dbReference type="NCBI Taxonomy" id="42253"/>
    <lineage>
        <taxon>Bacteria</taxon>
        <taxon>Pseudomonadati</taxon>
        <taxon>Nitrospirota</taxon>
        <taxon>Nitrospiria</taxon>
        <taxon>Nitrospirales</taxon>
        <taxon>Nitrospiraceae</taxon>
        <taxon>Nitrospira</taxon>
    </lineage>
</organism>
<dbReference type="InterPro" id="IPR049730">
    <property type="entry name" value="SNF2/RAD54-like_C"/>
</dbReference>
<sequence>MSLFERLHAAARDRESATRLWVSYGREAAYYLFASNPRDEEAIEIKNPLAAYYLNQLIMDGRATRDREGYGVSWDVMYQLLADKEHAQAICALELPPFGDLKPALRSENTLDDEEFAVAIEGWFLNGAVLGSVELSGPVAREGPHRTLLRQEVFAVLRAVQDFYADRARTPHSNRKHWGRIRHLAMLAGARMDPFLHDTVVVTPEKLHIRLAKVNVVGTGVVEVEPWFAGAPANWLSKFDDKQDVPERYEIVSDDKLIEVILSAPVRSVLRAIKKMPGRRVAGAFAEKFLSNPFATLGEDADHVIDEGQFDEARSEAGIVFQQFRAHWQMRNNEVLEAGLAISTADSHATSSQLELFSDPDELRKFVVTVESKLLTGFELCEWRGYSLGLVGDTHEQLDILKAVYARWTRPKIAIRAADVLDLKRYSERVRGIGIQPGIVSPYIPRTDQDPWFPDSRAEGKDASQVVHVGLAEGKELELVVDKKVFRTLKESLQQARTKGEKYITIPGLGEGITVEVAERLVNELASRYERSESRSTSNTAKKNEREELLIQTNIGSTDYLEERSSELKFDNRSPVLPTTLKGDASLKDHQKIGVAWLQHLLSKAPQYCRGAVLADDMGLGKTLQLLTIIAAALENSPQSGPVLIVAPVSLLENWREESEKFFQPGTFPLLTLYGDSIGRFRAKSNEIEKDLLDRGFTRFLRDDWLGAAKVVLTTYETLRDLEFSLAAVRWSMMICDEAQKIKNPAAMVTRAAKKQNAAFKIVCTGTPVENSLTDIWCLFDFIQPGLLGALNDFGKVYRRPIECETDEHAAKLEQLRAIIAPQVLRRLKRDIAKDLPEKIIVEAPRKLVLSPYQRQLYGDAIERYRLRHIDGHNGVFKNQLGLLHYLRKVCSDPREHGRTFDNEAVETARQKNPKLDWLLDALKEIKGLEEKAIIFCEFRDMQLMLAHYISQTFSIRPDIINGDTSAAEGCHDSRQKRIKEFQARSGFGVIILSPVAVGFGLNIQAANHVIHFTRTWNPAREDQATDRAYRIGQARPVYVYYPVVCADEFMTFDVLLDRLLERKRDLSGDMLNGTGNVLPNEFEDVVGVGKDAFDKQLYIEDADCLEPLHFEAMIAALCKKRGFRSVKLTSATGDGGVDVVAKTNNEGELVQVKHCSSETGVLGWDAVKEIVAGERLYSFQFPGVRFKKVALTNREFNSNAVSQARILGVELIGRSELANLLDKHRITMTEVETFLVSPEYVMV</sequence>
<evidence type="ECO:0000256" key="1">
    <source>
        <dbReference type="ARBA" id="ARBA00022801"/>
    </source>
</evidence>
<reference evidence="4 5" key="1">
    <citation type="journal article" date="2015" name="Proc. Natl. Acad. Sci. U.S.A.">
        <title>Expanded metabolic versatility of ubiquitous nitrite-oxidizing bacteria from the genus Nitrospira.</title>
        <authorList>
            <person name="Koch H."/>
            <person name="Lucker S."/>
            <person name="Albertsen M."/>
            <person name="Kitzinger K."/>
            <person name="Herbold C."/>
            <person name="Spieck E."/>
            <person name="Nielsen P.H."/>
            <person name="Wagner M."/>
            <person name="Daims H."/>
        </authorList>
    </citation>
    <scope>NUCLEOTIDE SEQUENCE [LARGE SCALE GENOMIC DNA]</scope>
    <source>
        <strain evidence="4 5">NSP M-1</strain>
    </source>
</reference>
<dbReference type="PROSITE" id="PS51194">
    <property type="entry name" value="HELICASE_CTER"/>
    <property type="match status" value="1"/>
</dbReference>
<dbReference type="InterPro" id="IPR007560">
    <property type="entry name" value="Restrct_endonuc_IV_Mrr"/>
</dbReference>
<dbReference type="GO" id="GO:0016787">
    <property type="term" value="F:hydrolase activity"/>
    <property type="evidence" value="ECO:0007669"/>
    <property type="project" value="UniProtKB-KW"/>
</dbReference>
<dbReference type="GO" id="GO:0004386">
    <property type="term" value="F:helicase activity"/>
    <property type="evidence" value="ECO:0007669"/>
    <property type="project" value="UniProtKB-KW"/>
</dbReference>
<dbReference type="OrthoDB" id="9760715at2"/>
<accession>A0A0K2GFK9</accession>
<keyword evidence="4" id="KW-0067">ATP-binding</keyword>
<keyword evidence="1" id="KW-0378">Hydrolase</keyword>
<protein>
    <submittedName>
        <fullName evidence="4">Putative Helicase</fullName>
    </submittedName>
</protein>
<proteinExistence type="predicted"/>
<dbReference type="PANTHER" id="PTHR10799">
    <property type="entry name" value="SNF2/RAD54 HELICASE FAMILY"/>
    <property type="match status" value="1"/>
</dbReference>
<evidence type="ECO:0000313" key="4">
    <source>
        <dbReference type="EMBL" id="ALA59736.1"/>
    </source>
</evidence>
<dbReference type="Pfam" id="PF04471">
    <property type="entry name" value="Mrr_cat"/>
    <property type="match status" value="1"/>
</dbReference>
<feature type="domain" description="Helicase ATP-binding" evidence="2">
    <location>
        <begin position="603"/>
        <end position="786"/>
    </location>
</feature>
<feature type="domain" description="Helicase C-terminal" evidence="3">
    <location>
        <begin position="915"/>
        <end position="1087"/>
    </location>
</feature>
<dbReference type="SMART" id="SM00487">
    <property type="entry name" value="DEXDc"/>
    <property type="match status" value="1"/>
</dbReference>
<evidence type="ECO:0000259" key="3">
    <source>
        <dbReference type="PROSITE" id="PS51194"/>
    </source>
</evidence>
<evidence type="ECO:0000259" key="2">
    <source>
        <dbReference type="PROSITE" id="PS51192"/>
    </source>
</evidence>
<dbReference type="CDD" id="cd18793">
    <property type="entry name" value="SF2_C_SNF"/>
    <property type="match status" value="1"/>
</dbReference>